<dbReference type="SMART" id="SM00360">
    <property type="entry name" value="RRM"/>
    <property type="match status" value="1"/>
</dbReference>
<dbReference type="InterPro" id="IPR036867">
    <property type="entry name" value="R3H_dom_sf"/>
</dbReference>
<accession>A0A507R492</accession>
<evidence type="ECO:0000256" key="10">
    <source>
        <dbReference type="ARBA" id="ARBA00023242"/>
    </source>
</evidence>
<dbReference type="InterPro" id="IPR035979">
    <property type="entry name" value="RBD_domain_sf"/>
</dbReference>
<evidence type="ECO:0000256" key="8">
    <source>
        <dbReference type="ARBA" id="ARBA00022840"/>
    </source>
</evidence>
<feature type="compositionally biased region" description="Polar residues" evidence="14">
    <location>
        <begin position="536"/>
        <end position="559"/>
    </location>
</feature>
<feature type="compositionally biased region" description="Basic and acidic residues" evidence="14">
    <location>
        <begin position="243"/>
        <end position="260"/>
    </location>
</feature>
<comment type="caution">
    <text evidence="17">The sequence shown here is derived from an EMBL/GenBank/DDBJ whole genome shotgun (WGS) entry which is preliminary data.</text>
</comment>
<comment type="subcellular location">
    <subcellularLocation>
        <location evidence="2">Cytoplasm</location>
    </subcellularLocation>
    <subcellularLocation>
        <location evidence="1">Nucleus</location>
    </subcellularLocation>
</comment>
<dbReference type="Pfam" id="PF12901">
    <property type="entry name" value="SUZ-C"/>
    <property type="match status" value="1"/>
</dbReference>
<protein>
    <submittedName>
        <fullName evidence="17">Uncharacterized protein</fullName>
    </submittedName>
</protein>
<dbReference type="Gene3D" id="3.30.1370.50">
    <property type="entry name" value="R3H-like domain"/>
    <property type="match status" value="1"/>
</dbReference>
<dbReference type="OrthoDB" id="434258at2759"/>
<proteinExistence type="predicted"/>
<dbReference type="GO" id="GO:0005737">
    <property type="term" value="C:cytoplasm"/>
    <property type="evidence" value="ECO:0007669"/>
    <property type="project" value="UniProtKB-SubCell"/>
</dbReference>
<evidence type="ECO:0000259" key="15">
    <source>
        <dbReference type="PROSITE" id="PS50102"/>
    </source>
</evidence>
<dbReference type="GO" id="GO:0005524">
    <property type="term" value="F:ATP binding"/>
    <property type="evidence" value="ECO:0007669"/>
    <property type="project" value="UniProtKB-KW"/>
</dbReference>
<reference evidence="17 18" key="1">
    <citation type="submission" date="2019-06" db="EMBL/GenBank/DDBJ databases">
        <title>Wine fermentation using esterase from Monascus purpureus.</title>
        <authorList>
            <person name="Geng C."/>
            <person name="Zhang Y."/>
        </authorList>
    </citation>
    <scope>NUCLEOTIDE SEQUENCE [LARGE SCALE GENOMIC DNA]</scope>
    <source>
        <strain evidence="17">HQ1</strain>
    </source>
</reference>
<dbReference type="InterPro" id="IPR000504">
    <property type="entry name" value="RRM_dom"/>
</dbReference>
<dbReference type="InterPro" id="IPR034069">
    <property type="entry name" value="R3H_Cip2"/>
</dbReference>
<evidence type="ECO:0000256" key="4">
    <source>
        <dbReference type="ARBA" id="ARBA00022553"/>
    </source>
</evidence>
<dbReference type="FunFam" id="3.30.70.330:FF:000183">
    <property type="entry name" value="R3H domain containing protein"/>
    <property type="match status" value="1"/>
</dbReference>
<name>A0A507R492_MONPU</name>
<feature type="domain" description="RRM" evidence="15">
    <location>
        <begin position="157"/>
        <end position="235"/>
    </location>
</feature>
<dbReference type="AlphaFoldDB" id="A0A507R492"/>
<dbReference type="SMART" id="SM00393">
    <property type="entry name" value="R3H"/>
    <property type="match status" value="1"/>
</dbReference>
<feature type="region of interest" description="Disordered" evidence="14">
    <location>
        <begin position="1"/>
        <end position="36"/>
    </location>
</feature>
<keyword evidence="9 13" id="KW-0694">RNA-binding</keyword>
<keyword evidence="5" id="KW-0547">Nucleotide-binding</keyword>
<feature type="region of interest" description="Disordered" evidence="14">
    <location>
        <begin position="535"/>
        <end position="602"/>
    </location>
</feature>
<dbReference type="Proteomes" id="UP000319663">
    <property type="component" value="Unassembled WGS sequence"/>
</dbReference>
<feature type="compositionally biased region" description="Polar residues" evidence="14">
    <location>
        <begin position="15"/>
        <end position="34"/>
    </location>
</feature>
<evidence type="ECO:0000256" key="6">
    <source>
        <dbReference type="ARBA" id="ARBA00022801"/>
    </source>
</evidence>
<dbReference type="CDD" id="cd02639">
    <property type="entry name" value="R3H_RRM"/>
    <property type="match status" value="1"/>
</dbReference>
<evidence type="ECO:0000256" key="9">
    <source>
        <dbReference type="ARBA" id="ARBA00022884"/>
    </source>
</evidence>
<gene>
    <name evidence="17" type="ORF">MPDQ_007529</name>
</gene>
<dbReference type="InterPro" id="IPR024642">
    <property type="entry name" value="SUZ-C"/>
</dbReference>
<comment type="function">
    <text evidence="11">Regulates global gene expression after oxidative stress. Interacts and stabilizes mRNAs and may regulate their transition between different cytoplasmic components after oxidative stress.</text>
</comment>
<keyword evidence="3" id="KW-0963">Cytoplasm</keyword>
<dbReference type="GO" id="GO:0003723">
    <property type="term" value="F:RNA binding"/>
    <property type="evidence" value="ECO:0007669"/>
    <property type="project" value="UniProtKB-UniRule"/>
</dbReference>
<evidence type="ECO:0000313" key="17">
    <source>
        <dbReference type="EMBL" id="TQB76608.1"/>
    </source>
</evidence>
<dbReference type="GO" id="GO:0016787">
    <property type="term" value="F:hydrolase activity"/>
    <property type="evidence" value="ECO:0007669"/>
    <property type="project" value="UniProtKB-KW"/>
</dbReference>
<dbReference type="GO" id="GO:0004386">
    <property type="term" value="F:helicase activity"/>
    <property type="evidence" value="ECO:0007669"/>
    <property type="project" value="UniProtKB-KW"/>
</dbReference>
<dbReference type="FunFam" id="3.30.1370.50:FF:000002">
    <property type="entry name" value="Immunoglobulin mu DNA-binding protein 2"/>
    <property type="match status" value="1"/>
</dbReference>
<dbReference type="EMBL" id="VIFY01000008">
    <property type="protein sequence ID" value="TQB76608.1"/>
    <property type="molecule type" value="Genomic_DNA"/>
</dbReference>
<comment type="subunit">
    <text evidence="12">Interacts with csx1.</text>
</comment>
<keyword evidence="6" id="KW-0378">Hydrolase</keyword>
<evidence type="ECO:0000256" key="3">
    <source>
        <dbReference type="ARBA" id="ARBA00022490"/>
    </source>
</evidence>
<dbReference type="PROSITE" id="PS50102">
    <property type="entry name" value="RRM"/>
    <property type="match status" value="1"/>
</dbReference>
<dbReference type="Gene3D" id="3.30.70.330">
    <property type="match status" value="1"/>
</dbReference>
<dbReference type="InterPro" id="IPR001374">
    <property type="entry name" value="R3H_dom"/>
</dbReference>
<dbReference type="PROSITE" id="PS51061">
    <property type="entry name" value="R3H"/>
    <property type="match status" value="1"/>
</dbReference>
<keyword evidence="10" id="KW-0539">Nucleus</keyword>
<sequence length="602" mass="65558">MSFQQSQDMYHDNPSARSPGSQRHQQTLHRQPSRQFDAYGAMPMNFYEDPMARYDSNRLDRLAPSLQNSYAYDMSGSQTWNPNGFAGNQALGAIRSASASLKTATNRGRAGLPTTWLDQQPGVPGPFTNLGPGPLQGGALRPEASASQETEDELIPTAIVIKNIPFAVKKEQLVQLMTELNLPLPYAFNYHFDNGVFRGLAFANFTSAEETATVIEVLNHFELQGRKLRVEYKKMLPLQERERIEREKRERRGQLEEQHRPMATSQLHSQNSMSSLTSHIPATSPSPVSQRSQKLEVDLNDSTTLSYYSQLLLFKEDPSRDTLVFTPTLSPLHRRTVHTLAHNMGLGHASRGTGDQRQVHVFKVAPGANVSPPLSAMPTAVQSTDTARRGLSRAATIDFSDARNDGSGHFSTLRNQNSGYLGVLDSGNFGAAQNLRAAKSFADLRSYTPSPVPSSASFPAALQSNGARLQQYDAVSSAASNTPALTSAASATSLGMRDDSLLVNSLSGLSLGTGIGGPGSSPRRLRGMFSWEQDNHTSNAGPIGSNRSIGVGYDSQSQERVPIRQPRGPAPEKGPGFRRQNGHQSRGSEELRTNSGVEIIVE</sequence>
<keyword evidence="7" id="KW-0347">Helicase</keyword>
<evidence type="ECO:0000256" key="12">
    <source>
        <dbReference type="ARBA" id="ARBA00062407"/>
    </source>
</evidence>
<evidence type="ECO:0000256" key="13">
    <source>
        <dbReference type="PROSITE-ProRule" id="PRU00176"/>
    </source>
</evidence>
<keyword evidence="18" id="KW-1185">Reference proteome</keyword>
<dbReference type="CDD" id="cd12253">
    <property type="entry name" value="RRM_PIN4_like"/>
    <property type="match status" value="1"/>
</dbReference>
<feature type="domain" description="R3H" evidence="16">
    <location>
        <begin position="301"/>
        <end position="365"/>
    </location>
</feature>
<organism evidence="17 18">
    <name type="scientific">Monascus purpureus</name>
    <name type="common">Red mold</name>
    <name type="synonym">Monascus anka</name>
    <dbReference type="NCBI Taxonomy" id="5098"/>
    <lineage>
        <taxon>Eukaryota</taxon>
        <taxon>Fungi</taxon>
        <taxon>Dikarya</taxon>
        <taxon>Ascomycota</taxon>
        <taxon>Pezizomycotina</taxon>
        <taxon>Eurotiomycetes</taxon>
        <taxon>Eurotiomycetidae</taxon>
        <taxon>Eurotiales</taxon>
        <taxon>Aspergillaceae</taxon>
        <taxon>Monascus</taxon>
    </lineage>
</organism>
<evidence type="ECO:0000259" key="16">
    <source>
        <dbReference type="PROSITE" id="PS51061"/>
    </source>
</evidence>
<evidence type="ECO:0000256" key="7">
    <source>
        <dbReference type="ARBA" id="ARBA00022806"/>
    </source>
</evidence>
<evidence type="ECO:0000256" key="2">
    <source>
        <dbReference type="ARBA" id="ARBA00004496"/>
    </source>
</evidence>
<dbReference type="SUPFAM" id="SSF82708">
    <property type="entry name" value="R3H domain"/>
    <property type="match status" value="1"/>
</dbReference>
<dbReference type="Pfam" id="PF00076">
    <property type="entry name" value="RRM_1"/>
    <property type="match status" value="1"/>
</dbReference>
<evidence type="ECO:0000256" key="5">
    <source>
        <dbReference type="ARBA" id="ARBA00022741"/>
    </source>
</evidence>
<feature type="compositionally biased region" description="Polar residues" evidence="14">
    <location>
        <begin position="263"/>
        <end position="292"/>
    </location>
</feature>
<feature type="region of interest" description="Disordered" evidence="14">
    <location>
        <begin position="243"/>
        <end position="295"/>
    </location>
</feature>
<evidence type="ECO:0000256" key="14">
    <source>
        <dbReference type="SAM" id="MobiDB-lite"/>
    </source>
</evidence>
<dbReference type="GO" id="GO:0003677">
    <property type="term" value="F:DNA binding"/>
    <property type="evidence" value="ECO:0007669"/>
    <property type="project" value="UniProtKB-ARBA"/>
</dbReference>
<dbReference type="GO" id="GO:0071014">
    <property type="term" value="C:post-mRNA release spliceosomal complex"/>
    <property type="evidence" value="ECO:0007669"/>
    <property type="project" value="UniProtKB-ARBA"/>
</dbReference>
<evidence type="ECO:0000313" key="18">
    <source>
        <dbReference type="Proteomes" id="UP000319663"/>
    </source>
</evidence>
<dbReference type="Pfam" id="PF01424">
    <property type="entry name" value="R3H"/>
    <property type="match status" value="1"/>
</dbReference>
<evidence type="ECO:0000256" key="1">
    <source>
        <dbReference type="ARBA" id="ARBA00004123"/>
    </source>
</evidence>
<keyword evidence="4" id="KW-0597">Phosphoprotein</keyword>
<dbReference type="SUPFAM" id="SSF54928">
    <property type="entry name" value="RNA-binding domain, RBD"/>
    <property type="match status" value="1"/>
</dbReference>
<evidence type="ECO:0000256" key="11">
    <source>
        <dbReference type="ARBA" id="ARBA00055199"/>
    </source>
</evidence>
<keyword evidence="8" id="KW-0067">ATP-binding</keyword>
<dbReference type="InterPro" id="IPR034186">
    <property type="entry name" value="PIN4-like_RRM"/>
</dbReference>
<dbReference type="InterPro" id="IPR012677">
    <property type="entry name" value="Nucleotide-bd_a/b_plait_sf"/>
</dbReference>
<dbReference type="STRING" id="5098.A0A507R492"/>